<comment type="catalytic activity">
    <reaction evidence="5">
        <text>N(tele)-phospho-L-histidyl/O-phospho-L-threonyl-[pyruvate, phosphate dikinase] + phosphate + H(+) = N(tele)-phospho-L-histidyl/L-threonyl-[pyruvate, phosphate dikinase] + diphosphate</text>
        <dbReference type="Rhea" id="RHEA:43696"/>
        <dbReference type="Rhea" id="RHEA-COMP:10650"/>
        <dbReference type="Rhea" id="RHEA-COMP:10651"/>
        <dbReference type="ChEBI" id="CHEBI:15378"/>
        <dbReference type="ChEBI" id="CHEBI:30013"/>
        <dbReference type="ChEBI" id="CHEBI:33019"/>
        <dbReference type="ChEBI" id="CHEBI:43474"/>
        <dbReference type="ChEBI" id="CHEBI:61977"/>
        <dbReference type="ChEBI" id="CHEBI:83586"/>
        <dbReference type="EC" id="2.7.4.27"/>
    </reaction>
</comment>
<gene>
    <name evidence="6" type="ORF">AXX12_07075</name>
</gene>
<dbReference type="EMBL" id="LSGP01000017">
    <property type="protein sequence ID" value="KYZ76198.1"/>
    <property type="molecule type" value="Genomic_DNA"/>
</dbReference>
<dbReference type="PANTHER" id="PTHR31756:SF3">
    <property type="entry name" value="PYRUVATE, PHOSPHATE DIKINASE REGULATORY PROTEIN 1, CHLOROPLASTIC"/>
    <property type="match status" value="1"/>
</dbReference>
<keyword evidence="4 5" id="KW-0418">Kinase</keyword>
<evidence type="ECO:0000313" key="7">
    <source>
        <dbReference type="Proteomes" id="UP000076268"/>
    </source>
</evidence>
<dbReference type="GO" id="GO:0005524">
    <property type="term" value="F:ATP binding"/>
    <property type="evidence" value="ECO:0007669"/>
    <property type="project" value="InterPro"/>
</dbReference>
<name>A0A154BRP9_ANASB</name>
<dbReference type="InterPro" id="IPR005177">
    <property type="entry name" value="Kinase-pyrophosphorylase"/>
</dbReference>
<dbReference type="HAMAP" id="MF_00921">
    <property type="entry name" value="PDRP"/>
    <property type="match status" value="1"/>
</dbReference>
<sequence length="275" mass="30292">MNLSVKNTPIIYVVSDSIGQTGEVVVKAAASQFNSGNVDIRRVPYIRTVEEAAEAIVEAQEAGGAIIYTIVSPELRLFLATKSKEHGVTAVDVMGPVMDAIRTVTPDKPKLEPGLARRLDKAYFNKIEAIDFAVKYDDGKQQRGLLKADIVIIGVSRSTKTPLSMFLATRGFKTANVPLVPEVAPPDEIFKMPIHRIVGLMMQPSLLYEIRKERLKTMGLSTAVDYANLERILEELDYASKIMRRVGCAVIDVTNRAVEETAAKVEEIYRKGVGK</sequence>
<protein>
    <recommendedName>
        <fullName evidence="5">Putative pyruvate, phosphate dikinase regulatory protein</fullName>
        <shortName evidence="5">PPDK regulatory protein</shortName>
        <ecNumber evidence="5">2.7.11.32</ecNumber>
        <ecNumber evidence="5">2.7.4.27</ecNumber>
    </recommendedName>
</protein>
<dbReference type="GO" id="GO:0004674">
    <property type="term" value="F:protein serine/threonine kinase activity"/>
    <property type="evidence" value="ECO:0007669"/>
    <property type="project" value="UniProtKB-UniRule"/>
</dbReference>
<keyword evidence="2 5" id="KW-0808">Transferase</keyword>
<accession>A0A154BRP9</accession>
<reference evidence="6 7" key="1">
    <citation type="submission" date="2016-02" db="EMBL/GenBank/DDBJ databases">
        <title>Anaerosporomusa subterraneum gen. nov., sp. nov., a spore-forming obligate anaerobe isolated from saprolite.</title>
        <authorList>
            <person name="Choi J.K."/>
            <person name="Shah M."/>
            <person name="Yee N."/>
        </authorList>
    </citation>
    <scope>NUCLEOTIDE SEQUENCE [LARGE SCALE GENOMIC DNA]</scope>
    <source>
        <strain evidence="6 7">RU4</strain>
    </source>
</reference>
<evidence type="ECO:0000256" key="3">
    <source>
        <dbReference type="ARBA" id="ARBA00022741"/>
    </source>
</evidence>
<dbReference type="NCBIfam" id="NF003742">
    <property type="entry name" value="PRK05339.1"/>
    <property type="match status" value="1"/>
</dbReference>
<keyword evidence="6" id="KW-0670">Pyruvate</keyword>
<dbReference type="EC" id="2.7.11.32" evidence="5"/>
<evidence type="ECO:0000256" key="1">
    <source>
        <dbReference type="ARBA" id="ARBA00022527"/>
    </source>
</evidence>
<keyword evidence="1 5" id="KW-0723">Serine/threonine-protein kinase</keyword>
<evidence type="ECO:0000256" key="2">
    <source>
        <dbReference type="ARBA" id="ARBA00022679"/>
    </source>
</evidence>
<comment type="catalytic activity">
    <reaction evidence="5">
        <text>N(tele)-phospho-L-histidyl/L-threonyl-[pyruvate, phosphate dikinase] + ADP = N(tele)-phospho-L-histidyl/O-phospho-L-threonyl-[pyruvate, phosphate dikinase] + AMP + H(+)</text>
        <dbReference type="Rhea" id="RHEA:43692"/>
        <dbReference type="Rhea" id="RHEA-COMP:10650"/>
        <dbReference type="Rhea" id="RHEA-COMP:10651"/>
        <dbReference type="ChEBI" id="CHEBI:15378"/>
        <dbReference type="ChEBI" id="CHEBI:30013"/>
        <dbReference type="ChEBI" id="CHEBI:61977"/>
        <dbReference type="ChEBI" id="CHEBI:83586"/>
        <dbReference type="ChEBI" id="CHEBI:456215"/>
        <dbReference type="ChEBI" id="CHEBI:456216"/>
        <dbReference type="EC" id="2.7.11.32"/>
    </reaction>
</comment>
<dbReference type="STRING" id="1794912.AXX12_07075"/>
<dbReference type="GO" id="GO:0016776">
    <property type="term" value="F:phosphotransferase activity, phosphate group as acceptor"/>
    <property type="evidence" value="ECO:0007669"/>
    <property type="project" value="UniProtKB-UniRule"/>
</dbReference>
<dbReference type="Pfam" id="PF03618">
    <property type="entry name" value="Kinase-PPPase"/>
    <property type="match status" value="1"/>
</dbReference>
<dbReference type="EC" id="2.7.4.27" evidence="5"/>
<dbReference type="InterPro" id="IPR026565">
    <property type="entry name" value="PPDK_reg"/>
</dbReference>
<comment type="similarity">
    <text evidence="5">Belongs to the pyruvate, phosphate/water dikinase regulatory protein family. PDRP subfamily.</text>
</comment>
<comment type="function">
    <text evidence="5">Bifunctional serine/threonine kinase and phosphorylase involved in the regulation of the pyruvate, phosphate dikinase (PPDK) by catalyzing its phosphorylation/dephosphorylation.</text>
</comment>
<dbReference type="PANTHER" id="PTHR31756">
    <property type="entry name" value="PYRUVATE, PHOSPHATE DIKINASE REGULATORY PROTEIN 1, CHLOROPLASTIC"/>
    <property type="match status" value="1"/>
</dbReference>
<comment type="caution">
    <text evidence="5">Lacks conserved residue(s) required for the propagation of feature annotation.</text>
</comment>
<evidence type="ECO:0000256" key="5">
    <source>
        <dbReference type="HAMAP-Rule" id="MF_00921"/>
    </source>
</evidence>
<dbReference type="Proteomes" id="UP000076268">
    <property type="component" value="Unassembled WGS sequence"/>
</dbReference>
<comment type="caution">
    <text evidence="6">The sequence shown here is derived from an EMBL/GenBank/DDBJ whole genome shotgun (WGS) entry which is preliminary data.</text>
</comment>
<dbReference type="GO" id="GO:0043531">
    <property type="term" value="F:ADP binding"/>
    <property type="evidence" value="ECO:0007669"/>
    <property type="project" value="UniProtKB-UniRule"/>
</dbReference>
<dbReference type="AlphaFoldDB" id="A0A154BRP9"/>
<evidence type="ECO:0000313" key="6">
    <source>
        <dbReference type="EMBL" id="KYZ76198.1"/>
    </source>
</evidence>
<proteinExistence type="inferred from homology"/>
<keyword evidence="3 5" id="KW-0547">Nucleotide-binding</keyword>
<keyword evidence="7" id="KW-1185">Reference proteome</keyword>
<evidence type="ECO:0000256" key="4">
    <source>
        <dbReference type="ARBA" id="ARBA00022777"/>
    </source>
</evidence>
<organism evidence="6 7">
    <name type="scientific">Anaerosporomusa subterranea</name>
    <dbReference type="NCBI Taxonomy" id="1794912"/>
    <lineage>
        <taxon>Bacteria</taxon>
        <taxon>Bacillati</taxon>
        <taxon>Bacillota</taxon>
        <taxon>Negativicutes</taxon>
        <taxon>Acetonemataceae</taxon>
        <taxon>Anaerosporomusa</taxon>
    </lineage>
</organism>